<dbReference type="AlphaFoldDB" id="A0AA39KLE3"/>
<proteinExistence type="predicted"/>
<dbReference type="EMBL" id="JAQQBS010001422">
    <property type="protein sequence ID" value="KAK0165641.1"/>
    <property type="molecule type" value="Genomic_DNA"/>
</dbReference>
<accession>A0AA39KLE3</accession>
<name>A0AA39KLE3_9HYME</name>
<comment type="caution">
    <text evidence="1">The sequence shown here is derived from an EMBL/GenBank/DDBJ whole genome shotgun (WGS) entry which is preliminary data.</text>
</comment>
<reference evidence="1" key="2">
    <citation type="submission" date="2023-03" db="EMBL/GenBank/DDBJ databases">
        <authorList>
            <person name="Inwood S.N."/>
            <person name="Skelly J.G."/>
            <person name="Guhlin J."/>
            <person name="Harrop T.W.R."/>
            <person name="Goldson S.G."/>
            <person name="Dearden P.K."/>
        </authorList>
    </citation>
    <scope>NUCLEOTIDE SEQUENCE</scope>
    <source>
        <strain evidence="1">Irish</strain>
        <tissue evidence="1">Whole body</tissue>
    </source>
</reference>
<evidence type="ECO:0000313" key="1">
    <source>
        <dbReference type="EMBL" id="KAK0165641.1"/>
    </source>
</evidence>
<sequence>MSKAEYNRQYRTPVLTTPLTQLCPDAGPTIIQHEAVTVYNSVNKRVRDVIDFLHEALLAYTKEVLKLLKKRYHELPLILGDVANFITYYTWYKLPTQHFNIQFNIDEGLRCVQFSKIGTEFGLRFCCHKPIVIVKNNDITFDEINNVQDDFDIEENHLSL</sequence>
<reference evidence="1" key="1">
    <citation type="journal article" date="2023" name="bioRxiv">
        <title>Scaffold-level genome assemblies of two parasitoid biocontrol wasps reveal the parthenogenesis mechanism and an associated novel virus.</title>
        <authorList>
            <person name="Inwood S."/>
            <person name="Skelly J."/>
            <person name="Guhlin J."/>
            <person name="Harrop T."/>
            <person name="Goldson S."/>
            <person name="Dearden P."/>
        </authorList>
    </citation>
    <scope>NUCLEOTIDE SEQUENCE</scope>
    <source>
        <strain evidence="1">Irish</strain>
        <tissue evidence="1">Whole body</tissue>
    </source>
</reference>
<gene>
    <name evidence="1" type="ORF">PV328_004143</name>
</gene>
<protein>
    <submittedName>
        <fullName evidence="1">Uncharacterized protein</fullName>
    </submittedName>
</protein>
<dbReference type="Proteomes" id="UP001168990">
    <property type="component" value="Unassembled WGS sequence"/>
</dbReference>
<keyword evidence="2" id="KW-1185">Reference proteome</keyword>
<organism evidence="1 2">
    <name type="scientific">Microctonus aethiopoides</name>
    <dbReference type="NCBI Taxonomy" id="144406"/>
    <lineage>
        <taxon>Eukaryota</taxon>
        <taxon>Metazoa</taxon>
        <taxon>Ecdysozoa</taxon>
        <taxon>Arthropoda</taxon>
        <taxon>Hexapoda</taxon>
        <taxon>Insecta</taxon>
        <taxon>Pterygota</taxon>
        <taxon>Neoptera</taxon>
        <taxon>Endopterygota</taxon>
        <taxon>Hymenoptera</taxon>
        <taxon>Apocrita</taxon>
        <taxon>Ichneumonoidea</taxon>
        <taxon>Braconidae</taxon>
        <taxon>Euphorinae</taxon>
        <taxon>Microctonus</taxon>
    </lineage>
</organism>
<evidence type="ECO:0000313" key="2">
    <source>
        <dbReference type="Proteomes" id="UP001168990"/>
    </source>
</evidence>